<evidence type="ECO:0000313" key="6">
    <source>
        <dbReference type="EMBL" id="SEC52669.1"/>
    </source>
</evidence>
<evidence type="ECO:0000256" key="1">
    <source>
        <dbReference type="ARBA" id="ARBA00008061"/>
    </source>
</evidence>
<dbReference type="SMART" id="SM00642">
    <property type="entry name" value="Aamy"/>
    <property type="match status" value="1"/>
</dbReference>
<keyword evidence="2" id="KW-0378">Hydrolase</keyword>
<dbReference type="NCBIfam" id="TIGR02100">
    <property type="entry name" value="glgX_debranch"/>
    <property type="match status" value="1"/>
</dbReference>
<dbReference type="InterPro" id="IPR014756">
    <property type="entry name" value="Ig_E-set"/>
</dbReference>
<dbReference type="SUPFAM" id="SSF81296">
    <property type="entry name" value="E set domains"/>
    <property type="match status" value="1"/>
</dbReference>
<protein>
    <submittedName>
        <fullName evidence="6">Glycogen operon protein</fullName>
    </submittedName>
</protein>
<evidence type="ECO:0000256" key="2">
    <source>
        <dbReference type="ARBA" id="ARBA00022801"/>
    </source>
</evidence>
<dbReference type="Proteomes" id="UP000182409">
    <property type="component" value="Unassembled WGS sequence"/>
</dbReference>
<name>A0A1H4T8M4_9BACT</name>
<organism evidence="6 7">
    <name type="scientific">Terriglobus roseus</name>
    <dbReference type="NCBI Taxonomy" id="392734"/>
    <lineage>
        <taxon>Bacteria</taxon>
        <taxon>Pseudomonadati</taxon>
        <taxon>Acidobacteriota</taxon>
        <taxon>Terriglobia</taxon>
        <taxon>Terriglobales</taxon>
        <taxon>Acidobacteriaceae</taxon>
        <taxon>Terriglobus</taxon>
    </lineage>
</organism>
<dbReference type="InterPro" id="IPR017853">
    <property type="entry name" value="GH"/>
</dbReference>
<dbReference type="InterPro" id="IPR013783">
    <property type="entry name" value="Ig-like_fold"/>
</dbReference>
<dbReference type="InterPro" id="IPR044505">
    <property type="entry name" value="GlgX_Isoamylase_N_E_set"/>
</dbReference>
<dbReference type="Gene3D" id="2.60.40.10">
    <property type="entry name" value="Immunoglobulins"/>
    <property type="match status" value="1"/>
</dbReference>
<dbReference type="RefSeq" id="WP_083350632.1">
    <property type="nucleotide sequence ID" value="NZ_FNSD01000001.1"/>
</dbReference>
<feature type="compositionally biased region" description="Basic and acidic residues" evidence="4">
    <location>
        <begin position="496"/>
        <end position="508"/>
    </location>
</feature>
<dbReference type="Pfam" id="PF02922">
    <property type="entry name" value="CBM_48"/>
    <property type="match status" value="1"/>
</dbReference>
<feature type="domain" description="Glycosyl hydrolase family 13 catalytic" evidence="5">
    <location>
        <begin position="199"/>
        <end position="598"/>
    </location>
</feature>
<accession>A0A1H4T8M4</accession>
<dbReference type="InterPro" id="IPR006047">
    <property type="entry name" value="GH13_cat_dom"/>
</dbReference>
<dbReference type="Pfam" id="PF00128">
    <property type="entry name" value="Alpha-amylase"/>
    <property type="match status" value="1"/>
</dbReference>
<keyword evidence="3" id="KW-0326">Glycosidase</keyword>
<evidence type="ECO:0000256" key="4">
    <source>
        <dbReference type="SAM" id="MobiDB-lite"/>
    </source>
</evidence>
<dbReference type="GO" id="GO:0004135">
    <property type="term" value="F:amylo-alpha-1,6-glucosidase activity"/>
    <property type="evidence" value="ECO:0007669"/>
    <property type="project" value="InterPro"/>
</dbReference>
<dbReference type="GO" id="GO:0005980">
    <property type="term" value="P:glycogen catabolic process"/>
    <property type="evidence" value="ECO:0007669"/>
    <property type="project" value="InterPro"/>
</dbReference>
<dbReference type="InterPro" id="IPR004193">
    <property type="entry name" value="Glyco_hydro_13_N"/>
</dbReference>
<dbReference type="InterPro" id="IPR011837">
    <property type="entry name" value="Glycogen_debranch_GlgX"/>
</dbReference>
<gene>
    <name evidence="6" type="ORF">SAMN05443244_3676</name>
</gene>
<dbReference type="InterPro" id="IPR013780">
    <property type="entry name" value="Glyco_hydro_b"/>
</dbReference>
<sequence>MTSRKAVRQSPNVQRKQTVLTQTSRYRISEGSPNPRGATWDGSGTNFSLFSDNAKRVELCLFDESGENEVERIMLPEYTDGIWHVYVEGLAPGTAYGYRVYGPYEPAQGHRFNPNKLLLDPYATAHIGSLKWGPEIFGYIVETGDDTTFDTRDSATCMPKCLVTDPNFAWHDSISTPRTCRVAWDATVLYELHTKGYTKLHPDLPENLRGTYAGLGSKPVVDYIESLGVTSIELLPIQTFMDESHLHDMNLTNFWGYNTIGFFAPDPRYAADPKRALQEFKTMVAQYHERCLEVVMDVVYNHTAEGNERGPTLSFKGIDNASYYRLHAENRRYYVNDTGTGNTVNVNHPRVLQMVCDSLRYWVQETHVDGFRFDLGTILAREPDGFDKGSGFLKVVMQDPVLSRVKLIAEPWDIGPGGYRVGEFPPGWMEWNDTFRDRSRGFWIGRDSSTELAKALTGSPEIFDHHGRRPWTSVNFITAHDGFTMNDLVSYNDKHNLENGEDNRDGSNDNRSWNCGVEGPTDDSKINTLRNRQMRNLMATLLLSHGTPMMLGGDEFARTQRGNNNAYCQDNDISWVDWSKRETNAAMLAFTKKLLALRFRYPVLRGSRYLHDEVDTESGIRELCWFLPDATETQRSGWNGDAPRCFGMMIDGEARPSGLAERGHTESLFLAVNDFHEDVPFTLPKNGAWQLLLDTDRDVMEESPEAQETYTVKAQSLALFVKDATAS</sequence>
<evidence type="ECO:0000256" key="3">
    <source>
        <dbReference type="ARBA" id="ARBA00023295"/>
    </source>
</evidence>
<proteinExistence type="inferred from homology"/>
<dbReference type="CDD" id="cd11326">
    <property type="entry name" value="AmyAc_Glg_debranch"/>
    <property type="match status" value="1"/>
</dbReference>
<dbReference type="EMBL" id="FNSD01000001">
    <property type="protein sequence ID" value="SEC52669.1"/>
    <property type="molecule type" value="Genomic_DNA"/>
</dbReference>
<dbReference type="AlphaFoldDB" id="A0A1H4T8M4"/>
<dbReference type="SUPFAM" id="SSF51011">
    <property type="entry name" value="Glycosyl hydrolase domain"/>
    <property type="match status" value="1"/>
</dbReference>
<dbReference type="Gene3D" id="3.20.20.80">
    <property type="entry name" value="Glycosidases"/>
    <property type="match status" value="1"/>
</dbReference>
<evidence type="ECO:0000313" key="7">
    <source>
        <dbReference type="Proteomes" id="UP000182409"/>
    </source>
</evidence>
<dbReference type="OrthoDB" id="9761875at2"/>
<dbReference type="PANTHER" id="PTHR43002">
    <property type="entry name" value="GLYCOGEN DEBRANCHING ENZYME"/>
    <property type="match status" value="1"/>
</dbReference>
<reference evidence="6 7" key="1">
    <citation type="submission" date="2016-10" db="EMBL/GenBank/DDBJ databases">
        <authorList>
            <person name="de Groot N.N."/>
        </authorList>
    </citation>
    <scope>NUCLEOTIDE SEQUENCE [LARGE SCALE GENOMIC DNA]</scope>
    <source>
        <strain evidence="6 7">AB35.6</strain>
    </source>
</reference>
<evidence type="ECO:0000259" key="5">
    <source>
        <dbReference type="SMART" id="SM00642"/>
    </source>
</evidence>
<feature type="region of interest" description="Disordered" evidence="4">
    <location>
        <begin position="496"/>
        <end position="525"/>
    </location>
</feature>
<comment type="similarity">
    <text evidence="1">Belongs to the glycosyl hydrolase 13 family.</text>
</comment>
<dbReference type="SUPFAM" id="SSF51445">
    <property type="entry name" value="(Trans)glycosidases"/>
    <property type="match status" value="1"/>
</dbReference>
<dbReference type="CDD" id="cd02856">
    <property type="entry name" value="E_set_GDE_Isoamylase_N"/>
    <property type="match status" value="1"/>
</dbReference>
<dbReference type="Gene3D" id="2.60.40.1180">
    <property type="entry name" value="Golgi alpha-mannosidase II"/>
    <property type="match status" value="1"/>
</dbReference>